<dbReference type="GO" id="GO:0006310">
    <property type="term" value="P:DNA recombination"/>
    <property type="evidence" value="ECO:0007669"/>
    <property type="project" value="UniProtKB-KW"/>
</dbReference>
<dbReference type="GO" id="GO:0015074">
    <property type="term" value="P:DNA integration"/>
    <property type="evidence" value="ECO:0007669"/>
    <property type="project" value="UniProtKB-KW"/>
</dbReference>
<dbReference type="InterPro" id="IPR002104">
    <property type="entry name" value="Integrase_catalytic"/>
</dbReference>
<dbReference type="Proteomes" id="UP001231316">
    <property type="component" value="Chromosome"/>
</dbReference>
<dbReference type="Pfam" id="PF00589">
    <property type="entry name" value="Phage_integrase"/>
    <property type="match status" value="1"/>
</dbReference>
<keyword evidence="4" id="KW-0233">DNA recombination</keyword>
<feature type="domain" description="Core-binding (CB)" evidence="7">
    <location>
        <begin position="56"/>
        <end position="140"/>
    </location>
</feature>
<dbReference type="Gene3D" id="1.10.443.10">
    <property type="entry name" value="Intergrase catalytic core"/>
    <property type="match status" value="1"/>
</dbReference>
<dbReference type="GO" id="GO:0003677">
    <property type="term" value="F:DNA binding"/>
    <property type="evidence" value="ECO:0007669"/>
    <property type="project" value="UniProtKB-UniRule"/>
</dbReference>
<evidence type="ECO:0000313" key="8">
    <source>
        <dbReference type="EMBL" id="WII29401.1"/>
    </source>
</evidence>
<dbReference type="InterPro" id="IPR050090">
    <property type="entry name" value="Tyrosine_recombinase_XerCD"/>
</dbReference>
<dbReference type="PANTHER" id="PTHR30349">
    <property type="entry name" value="PHAGE INTEGRASE-RELATED"/>
    <property type="match status" value="1"/>
</dbReference>
<name>A0AAX3X9B3_9LACO</name>
<dbReference type="InterPro" id="IPR011010">
    <property type="entry name" value="DNA_brk_join_enz"/>
</dbReference>
<dbReference type="SUPFAM" id="SSF56349">
    <property type="entry name" value="DNA breaking-rejoining enzymes"/>
    <property type="match status" value="1"/>
</dbReference>
<evidence type="ECO:0000313" key="9">
    <source>
        <dbReference type="Proteomes" id="UP001231316"/>
    </source>
</evidence>
<dbReference type="AlphaFoldDB" id="A0AAX3X9B3"/>
<evidence type="ECO:0000256" key="4">
    <source>
        <dbReference type="ARBA" id="ARBA00023172"/>
    </source>
</evidence>
<gene>
    <name evidence="8" type="ORF">QFE45_04670</name>
</gene>
<proteinExistence type="inferred from homology"/>
<evidence type="ECO:0000256" key="5">
    <source>
        <dbReference type="PROSITE-ProRule" id="PRU01248"/>
    </source>
</evidence>
<sequence length="382" mass="44866">MAEISKRGSGYQVRVYWIEDGQRKSKSKSGFKTKREAQIYANELENLKARNFISQNSKTPFPEYFWSWFETYKESSVSERTKLTYKNAFNVLKKHLSGIPIEEMDRRLYRKFIAEFGKNHAKSTVSKFNSLYHACVKDAMYDGDVTKDFIAGTDIVYNRKKTRKIDYLNIEETKKLTNYLTDTLNHNFTAKYMILLAIATGARLGEIQALTWKDINFNFHTIDINKSWNETTKKFQPTKNESSKRIIRVDETTLHFIQDLKQNNNDMVFINQYNTIPTSSAVNKTLRTCLKELEIDKPSFHFHSIRHTHVAYLLSKNIDLYIISKRLGHSDISTTSRVYSYLIDEYKNRADNQISKFISNLYDNSDELYSDDKKNYVNYHGN</sequence>
<evidence type="ECO:0000256" key="3">
    <source>
        <dbReference type="ARBA" id="ARBA00023125"/>
    </source>
</evidence>
<dbReference type="PANTHER" id="PTHR30349:SF64">
    <property type="entry name" value="PROPHAGE INTEGRASE INTD-RELATED"/>
    <property type="match status" value="1"/>
</dbReference>
<dbReference type="CDD" id="cd01189">
    <property type="entry name" value="INT_ICEBs1_C_like"/>
    <property type="match status" value="1"/>
</dbReference>
<evidence type="ECO:0000259" key="6">
    <source>
        <dbReference type="PROSITE" id="PS51898"/>
    </source>
</evidence>
<organism evidence="8 9">
    <name type="scientific">Ligilactobacillus salivarius</name>
    <dbReference type="NCBI Taxonomy" id="1624"/>
    <lineage>
        <taxon>Bacteria</taxon>
        <taxon>Bacillati</taxon>
        <taxon>Bacillota</taxon>
        <taxon>Bacilli</taxon>
        <taxon>Lactobacillales</taxon>
        <taxon>Lactobacillaceae</taxon>
        <taxon>Ligilactobacillus</taxon>
    </lineage>
</organism>
<dbReference type="InterPro" id="IPR044068">
    <property type="entry name" value="CB"/>
</dbReference>
<dbReference type="EMBL" id="CP123971">
    <property type="protein sequence ID" value="WII29401.1"/>
    <property type="molecule type" value="Genomic_DNA"/>
</dbReference>
<dbReference type="InterPro" id="IPR004107">
    <property type="entry name" value="Integrase_SAM-like_N"/>
</dbReference>
<dbReference type="PROSITE" id="PS51900">
    <property type="entry name" value="CB"/>
    <property type="match status" value="1"/>
</dbReference>
<feature type="domain" description="Tyr recombinase" evidence="6">
    <location>
        <begin position="163"/>
        <end position="352"/>
    </location>
</feature>
<evidence type="ECO:0000256" key="2">
    <source>
        <dbReference type="ARBA" id="ARBA00022908"/>
    </source>
</evidence>
<accession>A0AAX3X9B3</accession>
<dbReference type="Pfam" id="PF14659">
    <property type="entry name" value="Phage_int_SAM_3"/>
    <property type="match status" value="1"/>
</dbReference>
<dbReference type="Gene3D" id="1.10.150.130">
    <property type="match status" value="1"/>
</dbReference>
<keyword evidence="2" id="KW-0229">DNA integration</keyword>
<dbReference type="InterPro" id="IPR028259">
    <property type="entry name" value="AP2-like_int_N"/>
</dbReference>
<evidence type="ECO:0000259" key="7">
    <source>
        <dbReference type="PROSITE" id="PS51900"/>
    </source>
</evidence>
<keyword evidence="3 5" id="KW-0238">DNA-binding</keyword>
<dbReference type="Pfam" id="PF14657">
    <property type="entry name" value="Arm-DNA-bind_4"/>
    <property type="match status" value="1"/>
</dbReference>
<dbReference type="InterPro" id="IPR010998">
    <property type="entry name" value="Integrase_recombinase_N"/>
</dbReference>
<dbReference type="RefSeq" id="WP_284650592.1">
    <property type="nucleotide sequence ID" value="NZ_CP123971.1"/>
</dbReference>
<protein>
    <submittedName>
        <fullName evidence="8">Site-specific integrase</fullName>
    </submittedName>
</protein>
<reference evidence="8" key="1">
    <citation type="submission" date="2023-04" db="EMBL/GenBank/DDBJ databases">
        <title>Four porcine-derived lactic acid bacteria strains analyses and their evaluation as potential probiotics based on genomics.</title>
        <authorList>
            <person name="Niu D."/>
        </authorList>
    </citation>
    <scope>NUCLEOTIDE SEQUENCE</scope>
    <source>
        <strain evidence="8">ZSA5</strain>
    </source>
</reference>
<dbReference type="InterPro" id="IPR013762">
    <property type="entry name" value="Integrase-like_cat_sf"/>
</dbReference>
<comment type="similarity">
    <text evidence="1">Belongs to the 'phage' integrase family.</text>
</comment>
<dbReference type="PROSITE" id="PS51898">
    <property type="entry name" value="TYR_RECOMBINASE"/>
    <property type="match status" value="1"/>
</dbReference>
<evidence type="ECO:0000256" key="1">
    <source>
        <dbReference type="ARBA" id="ARBA00008857"/>
    </source>
</evidence>